<keyword evidence="3" id="KW-0804">Transcription</keyword>
<organism evidence="5 6">
    <name type="scientific">Congregibacter litoralis KT71</name>
    <dbReference type="NCBI Taxonomy" id="314285"/>
    <lineage>
        <taxon>Bacteria</taxon>
        <taxon>Pseudomonadati</taxon>
        <taxon>Pseudomonadota</taxon>
        <taxon>Gammaproteobacteria</taxon>
        <taxon>Cellvibrionales</taxon>
        <taxon>Halieaceae</taxon>
        <taxon>Congregibacter</taxon>
    </lineage>
</organism>
<dbReference type="GO" id="GO:0003700">
    <property type="term" value="F:DNA-binding transcription factor activity"/>
    <property type="evidence" value="ECO:0007669"/>
    <property type="project" value="TreeGrafter"/>
</dbReference>
<name>V7HT97_9GAMM</name>
<evidence type="ECO:0000256" key="1">
    <source>
        <dbReference type="ARBA" id="ARBA00023015"/>
    </source>
</evidence>
<sequence>MSRVLNNESGVSDKTRKHIQKIIRDVGYEPDRRARALANARSLLLGVAYNNRNPNYVLQILKGAQMAANGRGYEIVMHSVGSDLDAADELIRFMRRSGCDGLILTPPLSESATLIAALAEQNWPSVRIAGDNADFPVPQIRYNDRTAALTLTNQLAKLGHTRIAFIGGPANAGPTMRRLAGVRDALSLNGLAIDDEMIRYGGFTFESGQEAGNDLLTLTNKATAIICANDEMAAGVFHSAAKLGIRIPEELSVTGFDDSPVASQLWPPLTSVRQPVQDMTSLAVAMLTGDITRKAGAVQQFDAEIVERSSVSIPGNK</sequence>
<dbReference type="InterPro" id="IPR046335">
    <property type="entry name" value="LacI/GalR-like_sensor"/>
</dbReference>
<comment type="caution">
    <text evidence="5">The sequence shown here is derived from an EMBL/GenBank/DDBJ whole genome shotgun (WGS) entry which is preliminary data.</text>
</comment>
<dbReference type="Proteomes" id="UP000019205">
    <property type="component" value="Chromosome"/>
</dbReference>
<dbReference type="PANTHER" id="PTHR30146:SF153">
    <property type="entry name" value="LACTOSE OPERON REPRESSOR"/>
    <property type="match status" value="1"/>
</dbReference>
<protein>
    <submittedName>
        <fullName evidence="5">Transcriptional regulator</fullName>
    </submittedName>
</protein>
<dbReference type="Gene3D" id="3.40.50.2300">
    <property type="match status" value="2"/>
</dbReference>
<dbReference type="SUPFAM" id="SSF47413">
    <property type="entry name" value="lambda repressor-like DNA-binding domains"/>
    <property type="match status" value="1"/>
</dbReference>
<dbReference type="HOGENOM" id="CLU_037628_6_4_6"/>
<dbReference type="eggNOG" id="COG1609">
    <property type="taxonomic scope" value="Bacteria"/>
</dbReference>
<proteinExistence type="predicted"/>
<evidence type="ECO:0000259" key="4">
    <source>
        <dbReference type="PROSITE" id="PS50932"/>
    </source>
</evidence>
<evidence type="ECO:0000313" key="6">
    <source>
        <dbReference type="Proteomes" id="UP000019205"/>
    </source>
</evidence>
<dbReference type="PROSITE" id="PS50932">
    <property type="entry name" value="HTH_LACI_2"/>
    <property type="match status" value="1"/>
</dbReference>
<keyword evidence="2" id="KW-0238">DNA-binding</keyword>
<dbReference type="CDD" id="cd01392">
    <property type="entry name" value="HTH_LacI"/>
    <property type="match status" value="1"/>
</dbReference>
<dbReference type="OrthoDB" id="5718990at2"/>
<feature type="domain" description="HTH lacI-type" evidence="4">
    <location>
        <begin position="1"/>
        <end position="39"/>
    </location>
</feature>
<dbReference type="SUPFAM" id="SSF53822">
    <property type="entry name" value="Periplasmic binding protein-like I"/>
    <property type="match status" value="1"/>
</dbReference>
<dbReference type="PANTHER" id="PTHR30146">
    <property type="entry name" value="LACI-RELATED TRANSCRIPTIONAL REPRESSOR"/>
    <property type="match status" value="1"/>
</dbReference>
<dbReference type="Pfam" id="PF13377">
    <property type="entry name" value="Peripla_BP_3"/>
    <property type="match status" value="1"/>
</dbReference>
<dbReference type="Pfam" id="PF00356">
    <property type="entry name" value="LacI"/>
    <property type="match status" value="1"/>
</dbReference>
<dbReference type="InterPro" id="IPR000843">
    <property type="entry name" value="HTH_LacI"/>
</dbReference>
<gene>
    <name evidence="5" type="ORF">KT71_002554</name>
</gene>
<dbReference type="AlphaFoldDB" id="V7HT97"/>
<keyword evidence="1" id="KW-0805">Transcription regulation</keyword>
<dbReference type="InterPro" id="IPR028082">
    <property type="entry name" value="Peripla_BP_I"/>
</dbReference>
<dbReference type="STRING" id="314285.KT71_002554"/>
<evidence type="ECO:0000313" key="5">
    <source>
        <dbReference type="EMBL" id="ESZ89446.1"/>
    </source>
</evidence>
<reference evidence="5 6" key="2">
    <citation type="journal article" date="2009" name="PLoS ONE">
        <title>The photosynthetic apparatus and its regulation in the aerobic gammaproteobacterium Congregibacter litoralis gen. nov., sp. nov.</title>
        <authorList>
            <person name="Spring S."/>
            <person name="Lunsdorf H."/>
            <person name="Fuchs B.M."/>
            <person name="Tindall B.J."/>
        </authorList>
    </citation>
    <scope>NUCLEOTIDE SEQUENCE [LARGE SCALE GENOMIC DNA]</scope>
    <source>
        <strain evidence="5">KT71</strain>
    </source>
</reference>
<dbReference type="CDD" id="cd01545">
    <property type="entry name" value="PBP1_SalR"/>
    <property type="match status" value="1"/>
</dbReference>
<dbReference type="EMBL" id="AAOA02000001">
    <property type="protein sequence ID" value="ESZ89446.1"/>
    <property type="molecule type" value="Genomic_DNA"/>
</dbReference>
<keyword evidence="6" id="KW-1185">Reference proteome</keyword>
<dbReference type="GO" id="GO:0000976">
    <property type="term" value="F:transcription cis-regulatory region binding"/>
    <property type="evidence" value="ECO:0007669"/>
    <property type="project" value="TreeGrafter"/>
</dbReference>
<evidence type="ECO:0000256" key="2">
    <source>
        <dbReference type="ARBA" id="ARBA00023125"/>
    </source>
</evidence>
<accession>V7HT97</accession>
<reference evidence="5 6" key="1">
    <citation type="journal article" date="2007" name="Proc. Natl. Acad. Sci. U.S.A.">
        <title>Characterization of a marine gammaproteobacterium capable of aerobic anoxygenic photosynthesis.</title>
        <authorList>
            <person name="Fuchs B.M."/>
            <person name="Spring S."/>
            <person name="Teeling H."/>
            <person name="Quast C."/>
            <person name="Wulf J."/>
            <person name="Schattenhofer M."/>
            <person name="Yan S."/>
            <person name="Ferriera S."/>
            <person name="Johnson J."/>
            <person name="Glockner F.O."/>
            <person name="Amann R."/>
        </authorList>
    </citation>
    <scope>NUCLEOTIDE SEQUENCE [LARGE SCALE GENOMIC DNA]</scope>
    <source>
        <strain evidence="5">KT71</strain>
    </source>
</reference>
<dbReference type="SMART" id="SM00354">
    <property type="entry name" value="HTH_LACI"/>
    <property type="match status" value="1"/>
</dbReference>
<evidence type="ECO:0000256" key="3">
    <source>
        <dbReference type="ARBA" id="ARBA00023163"/>
    </source>
</evidence>
<dbReference type="Gene3D" id="1.10.260.40">
    <property type="entry name" value="lambda repressor-like DNA-binding domains"/>
    <property type="match status" value="1"/>
</dbReference>
<dbReference type="InterPro" id="IPR010982">
    <property type="entry name" value="Lambda_DNA-bd_dom_sf"/>
</dbReference>